<evidence type="ECO:0000256" key="6">
    <source>
        <dbReference type="PROSITE-ProRule" id="PRU00283"/>
    </source>
</evidence>
<dbReference type="AlphaFoldDB" id="A0A2J6PSK8"/>
<dbReference type="GO" id="GO:0007019">
    <property type="term" value="P:microtubule depolymerization"/>
    <property type="evidence" value="ECO:0007669"/>
    <property type="project" value="TreeGrafter"/>
</dbReference>
<keyword evidence="2" id="KW-0963">Cytoplasm</keyword>
<evidence type="ECO:0000313" key="9">
    <source>
        <dbReference type="Proteomes" id="UP000235672"/>
    </source>
</evidence>
<dbReference type="GO" id="GO:0007018">
    <property type="term" value="P:microtubule-based movement"/>
    <property type="evidence" value="ECO:0007669"/>
    <property type="project" value="InterPro"/>
</dbReference>
<dbReference type="EMBL" id="KZ613502">
    <property type="protein sequence ID" value="PMD16992.1"/>
    <property type="molecule type" value="Genomic_DNA"/>
</dbReference>
<name>A0A2J6PSK8_9HELO</name>
<comment type="subcellular location">
    <subcellularLocation>
        <location evidence="1">Cytoplasm</location>
        <location evidence="1">Cytoskeleton</location>
    </subcellularLocation>
</comment>
<dbReference type="GO" id="GO:0005524">
    <property type="term" value="F:ATP binding"/>
    <property type="evidence" value="ECO:0007669"/>
    <property type="project" value="UniProtKB-UniRule"/>
</dbReference>
<keyword evidence="6" id="KW-0067">ATP-binding</keyword>
<dbReference type="GO" id="GO:0003777">
    <property type="term" value="F:microtubule motor activity"/>
    <property type="evidence" value="ECO:0007669"/>
    <property type="project" value="InterPro"/>
</dbReference>
<dbReference type="SMART" id="SM00129">
    <property type="entry name" value="KISc"/>
    <property type="match status" value="1"/>
</dbReference>
<dbReference type="SUPFAM" id="SSF52540">
    <property type="entry name" value="P-loop containing nucleoside triphosphate hydrolases"/>
    <property type="match status" value="1"/>
</dbReference>
<dbReference type="PANTHER" id="PTHR47971">
    <property type="entry name" value="KINESIN-RELATED PROTEIN 6"/>
    <property type="match status" value="1"/>
</dbReference>
<evidence type="ECO:0000256" key="2">
    <source>
        <dbReference type="ARBA" id="ARBA00022490"/>
    </source>
</evidence>
<dbReference type="InterPro" id="IPR027640">
    <property type="entry name" value="Kinesin-like_fam"/>
</dbReference>
<keyword evidence="4 6" id="KW-0505">Motor protein</keyword>
<evidence type="ECO:0000313" key="8">
    <source>
        <dbReference type="EMBL" id="PMD16992.1"/>
    </source>
</evidence>
<keyword evidence="9" id="KW-1185">Reference proteome</keyword>
<keyword evidence="6" id="KW-0547">Nucleotide-binding</keyword>
<gene>
    <name evidence="8" type="ORF">NA56DRAFT_673054</name>
</gene>
<evidence type="ECO:0000256" key="5">
    <source>
        <dbReference type="ARBA" id="ARBA00023212"/>
    </source>
</evidence>
<evidence type="ECO:0000259" key="7">
    <source>
        <dbReference type="PROSITE" id="PS50067"/>
    </source>
</evidence>
<proteinExistence type="inferred from homology"/>
<feature type="binding site" evidence="6">
    <location>
        <begin position="125"/>
        <end position="132"/>
    </location>
    <ligand>
        <name>ATP</name>
        <dbReference type="ChEBI" id="CHEBI:30616"/>
    </ligand>
</feature>
<sequence>MEAFFQENRDSYIKQVATFQPSQNQAKDAGGELREEDTVIAARVRPLLPNEVNDGEVIGISVRPEARYADVHELRRKINGQPRLNFPAPQVYGPDQTSEDVYQDLVAPLLPWAWGGGISTLFAYGQTGSGKTYSVSELERLAAVELMNGDLEGNRDVYICAFELLGKEALDLLNDRRKIVVMEDAFGESQLVGAVEEKPSTAEELISHIERSMSFRKTAPTIKNDSSSRSHAVCRIRITNKDVIDAPDGLFFLVDLAGSEVDRDIKEHSRDRMMETRDINVSLSTLKDCIRGRAMWNMTSGVATNKRAMNVHVPFRSSVLTKVLKHVFDVKGNRYCKTAVLACVKPNAADAGPSKNTLRYAELLRVSFPKTTPALYNVNIPSTWSHNALTEWIERNSGSPPISSSILAPTENGTQLCKLPKGEFVSRCLKTPNVSPEHARAFYDKLWRLHIDSRTAKSTAPSEGSSAIASEDEESVKLTVPFQERLQPGMIVRVRLQLRTEFCQYAMILCPEGAFEKDPVRREEMMGKKRFVCAQIVGAVMADAYDLAMEVKKVIAVADMEAEAFMEWDPPTRYWFMTI</sequence>
<dbReference type="PANTHER" id="PTHR47971:SF8">
    <property type="entry name" value="KINESIN-LIKE PROTEIN"/>
    <property type="match status" value="1"/>
</dbReference>
<dbReference type="GO" id="GO:0005874">
    <property type="term" value="C:microtubule"/>
    <property type="evidence" value="ECO:0007669"/>
    <property type="project" value="UniProtKB-KW"/>
</dbReference>
<dbReference type="Gene3D" id="3.40.850.10">
    <property type="entry name" value="Kinesin motor domain"/>
    <property type="match status" value="1"/>
</dbReference>
<evidence type="ECO:0000256" key="3">
    <source>
        <dbReference type="ARBA" id="ARBA00022701"/>
    </source>
</evidence>
<comment type="similarity">
    <text evidence="6">Belongs to the TRAFAC class myosin-kinesin ATPase superfamily. Kinesin family.</text>
</comment>
<dbReference type="OrthoDB" id="3176171at2759"/>
<dbReference type="STRING" id="1745343.A0A2J6PSK8"/>
<dbReference type="Proteomes" id="UP000235672">
    <property type="component" value="Unassembled WGS sequence"/>
</dbReference>
<dbReference type="InterPro" id="IPR027417">
    <property type="entry name" value="P-loop_NTPase"/>
</dbReference>
<accession>A0A2J6PSK8</accession>
<evidence type="ECO:0000256" key="4">
    <source>
        <dbReference type="ARBA" id="ARBA00023175"/>
    </source>
</evidence>
<dbReference type="Pfam" id="PF00225">
    <property type="entry name" value="Kinesin"/>
    <property type="match status" value="1"/>
</dbReference>
<dbReference type="PROSITE" id="PS50067">
    <property type="entry name" value="KINESIN_MOTOR_2"/>
    <property type="match status" value="1"/>
</dbReference>
<keyword evidence="3" id="KW-0493">Microtubule</keyword>
<organism evidence="8 9">
    <name type="scientific">Hyaloscypha hepaticicola</name>
    <dbReference type="NCBI Taxonomy" id="2082293"/>
    <lineage>
        <taxon>Eukaryota</taxon>
        <taxon>Fungi</taxon>
        <taxon>Dikarya</taxon>
        <taxon>Ascomycota</taxon>
        <taxon>Pezizomycotina</taxon>
        <taxon>Leotiomycetes</taxon>
        <taxon>Helotiales</taxon>
        <taxon>Hyaloscyphaceae</taxon>
        <taxon>Hyaloscypha</taxon>
    </lineage>
</organism>
<evidence type="ECO:0000256" key="1">
    <source>
        <dbReference type="ARBA" id="ARBA00004245"/>
    </source>
</evidence>
<dbReference type="GO" id="GO:0008017">
    <property type="term" value="F:microtubule binding"/>
    <property type="evidence" value="ECO:0007669"/>
    <property type="project" value="InterPro"/>
</dbReference>
<reference evidence="8 9" key="1">
    <citation type="submission" date="2016-05" db="EMBL/GenBank/DDBJ databases">
        <title>A degradative enzymes factory behind the ericoid mycorrhizal symbiosis.</title>
        <authorList>
            <consortium name="DOE Joint Genome Institute"/>
            <person name="Martino E."/>
            <person name="Morin E."/>
            <person name="Grelet G."/>
            <person name="Kuo A."/>
            <person name="Kohler A."/>
            <person name="Daghino S."/>
            <person name="Barry K."/>
            <person name="Choi C."/>
            <person name="Cichocki N."/>
            <person name="Clum A."/>
            <person name="Copeland A."/>
            <person name="Hainaut M."/>
            <person name="Haridas S."/>
            <person name="Labutti K."/>
            <person name="Lindquist E."/>
            <person name="Lipzen A."/>
            <person name="Khouja H.-R."/>
            <person name="Murat C."/>
            <person name="Ohm R."/>
            <person name="Olson A."/>
            <person name="Spatafora J."/>
            <person name="Veneault-Fourrey C."/>
            <person name="Henrissat B."/>
            <person name="Grigoriev I."/>
            <person name="Martin F."/>
            <person name="Perotto S."/>
        </authorList>
    </citation>
    <scope>NUCLEOTIDE SEQUENCE [LARGE SCALE GENOMIC DNA]</scope>
    <source>
        <strain evidence="8 9">UAMH 7357</strain>
    </source>
</reference>
<dbReference type="PRINTS" id="PR00380">
    <property type="entry name" value="KINESINHEAVY"/>
</dbReference>
<dbReference type="InterPro" id="IPR036961">
    <property type="entry name" value="Kinesin_motor_dom_sf"/>
</dbReference>
<keyword evidence="5" id="KW-0206">Cytoskeleton</keyword>
<dbReference type="InterPro" id="IPR001752">
    <property type="entry name" value="Kinesin_motor_dom"/>
</dbReference>
<protein>
    <submittedName>
        <fullName evidence="8">Diatom spindle kinesin 1</fullName>
    </submittedName>
</protein>
<feature type="domain" description="Kinesin motor" evidence="7">
    <location>
        <begin position="37"/>
        <end position="367"/>
    </location>
</feature>